<dbReference type="GeneTree" id="ENSGT00940000161008"/>
<dbReference type="AlphaFoldDB" id="A0A8C4WVS9"/>
<keyword evidence="8" id="KW-1185">Reference proteome</keyword>
<evidence type="ECO:0000313" key="7">
    <source>
        <dbReference type="Ensembl" id="ENSEBUP00000014010.1"/>
    </source>
</evidence>
<feature type="domain" description="Glycoside hydrolase family 31 TIM barrel" evidence="5">
    <location>
        <begin position="2"/>
        <end position="89"/>
    </location>
</feature>
<comment type="similarity">
    <text evidence="1 4">Belongs to the glycosyl hydrolase 31 family.</text>
</comment>
<dbReference type="SUPFAM" id="SSF51445">
    <property type="entry name" value="(Trans)glycosidases"/>
    <property type="match status" value="1"/>
</dbReference>
<dbReference type="CDD" id="cd06592">
    <property type="entry name" value="GH31_NET37"/>
    <property type="match status" value="1"/>
</dbReference>
<dbReference type="SUPFAM" id="SSF51011">
    <property type="entry name" value="Glycosyl hydrolase domain"/>
    <property type="match status" value="1"/>
</dbReference>
<sequence length="311" mass="34937">MGFAVTLWVHPFSNYDSSAFQEGVLKGYFISIPGGQVPALIRWWNGVAATLDVTNPMALSWFEDSLQWLKKKYDIDSFKFDAGEMSYLPSQFATATHLPEPAAFGRAYAQFAGKFASSAEVRLGLRTQGESLFVRMIDRDSIWGYELGLKSIIPTVLTFGLLGYSYILPDMIGGNLYGSANTSKSQLDRELYIRWLELVAFLPAMQFSIPPWHFDDEVEAIARNYTSLHTHFVAPLVLSLAATRSEDPIVRPMWWLAPFEPEALRSNSQFLLGDSVVVAPVLEPGVRKRDYPCVLPFFNFVSFILSVFISS</sequence>
<evidence type="ECO:0000259" key="5">
    <source>
        <dbReference type="Pfam" id="PF01055"/>
    </source>
</evidence>
<keyword evidence="3 4" id="KW-0326">Glycosidase</keyword>
<dbReference type="InterPro" id="IPR017853">
    <property type="entry name" value="GH"/>
</dbReference>
<dbReference type="InterPro" id="IPR000322">
    <property type="entry name" value="Glyco_hydro_31_TIM"/>
</dbReference>
<feature type="domain" description="Glycosyl hydrolase family 31 C-terminal" evidence="6">
    <location>
        <begin position="247"/>
        <end position="296"/>
    </location>
</feature>
<evidence type="ECO:0000256" key="3">
    <source>
        <dbReference type="ARBA" id="ARBA00023295"/>
    </source>
</evidence>
<dbReference type="Ensembl" id="ENSEBUT00000014586.1">
    <property type="protein sequence ID" value="ENSEBUP00000014010.1"/>
    <property type="gene ID" value="ENSEBUG00000008829.1"/>
</dbReference>
<dbReference type="GO" id="GO:0004553">
    <property type="term" value="F:hydrolase activity, hydrolyzing O-glycosyl compounds"/>
    <property type="evidence" value="ECO:0007669"/>
    <property type="project" value="InterPro"/>
</dbReference>
<dbReference type="Pfam" id="PF01055">
    <property type="entry name" value="Glyco_hydro_31_2nd"/>
    <property type="match status" value="2"/>
</dbReference>
<dbReference type="Proteomes" id="UP000694388">
    <property type="component" value="Unplaced"/>
</dbReference>
<reference evidence="7" key="2">
    <citation type="submission" date="2025-09" db="UniProtKB">
        <authorList>
            <consortium name="Ensembl"/>
        </authorList>
    </citation>
    <scope>IDENTIFICATION</scope>
</reference>
<dbReference type="InterPro" id="IPR013780">
    <property type="entry name" value="Glyco_hydro_b"/>
</dbReference>
<dbReference type="GO" id="GO:0005975">
    <property type="term" value="P:carbohydrate metabolic process"/>
    <property type="evidence" value="ECO:0007669"/>
    <property type="project" value="InterPro"/>
</dbReference>
<keyword evidence="2 4" id="KW-0378">Hydrolase</keyword>
<dbReference type="Pfam" id="PF21365">
    <property type="entry name" value="Glyco_hydro_31_3rd"/>
    <property type="match status" value="1"/>
</dbReference>
<dbReference type="InterPro" id="IPR050985">
    <property type="entry name" value="Alpha-glycosidase_related"/>
</dbReference>
<dbReference type="Gene3D" id="2.60.40.1180">
    <property type="entry name" value="Golgi alpha-mannosidase II"/>
    <property type="match status" value="1"/>
</dbReference>
<evidence type="ECO:0000313" key="8">
    <source>
        <dbReference type="Proteomes" id="UP000694388"/>
    </source>
</evidence>
<dbReference type="PANTHER" id="PTHR43053">
    <property type="entry name" value="GLYCOSIDASE FAMILY 31"/>
    <property type="match status" value="1"/>
</dbReference>
<reference evidence="7" key="1">
    <citation type="submission" date="2025-08" db="UniProtKB">
        <authorList>
            <consortium name="Ensembl"/>
        </authorList>
    </citation>
    <scope>IDENTIFICATION</scope>
</reference>
<evidence type="ECO:0000259" key="6">
    <source>
        <dbReference type="Pfam" id="PF21365"/>
    </source>
</evidence>
<accession>A0A8C4WVS9</accession>
<dbReference type="GO" id="GO:0048741">
    <property type="term" value="P:skeletal muscle fiber development"/>
    <property type="evidence" value="ECO:0007669"/>
    <property type="project" value="TreeGrafter"/>
</dbReference>
<evidence type="ECO:0000256" key="4">
    <source>
        <dbReference type="RuleBase" id="RU361185"/>
    </source>
</evidence>
<organism evidence="7 8">
    <name type="scientific">Eptatretus burgeri</name>
    <name type="common">Inshore hagfish</name>
    <dbReference type="NCBI Taxonomy" id="7764"/>
    <lineage>
        <taxon>Eukaryota</taxon>
        <taxon>Metazoa</taxon>
        <taxon>Chordata</taxon>
        <taxon>Craniata</taxon>
        <taxon>Vertebrata</taxon>
        <taxon>Cyclostomata</taxon>
        <taxon>Myxini</taxon>
        <taxon>Myxiniformes</taxon>
        <taxon>Myxinidae</taxon>
        <taxon>Eptatretinae</taxon>
        <taxon>Eptatretus</taxon>
    </lineage>
</organism>
<dbReference type="InterPro" id="IPR048395">
    <property type="entry name" value="Glyco_hydro_31_C"/>
</dbReference>
<proteinExistence type="inferred from homology"/>
<name>A0A8C4WVS9_EPTBU</name>
<evidence type="ECO:0000256" key="2">
    <source>
        <dbReference type="ARBA" id="ARBA00022801"/>
    </source>
</evidence>
<dbReference type="PANTHER" id="PTHR43053:SF4">
    <property type="entry name" value="MYOGENESIS-REGULATING GLYCOSIDASE"/>
    <property type="match status" value="1"/>
</dbReference>
<protein>
    <submittedName>
        <fullName evidence="7">Si:ch211-117c19.1</fullName>
    </submittedName>
</protein>
<feature type="domain" description="Glycoside hydrolase family 31 TIM barrel" evidence="5">
    <location>
        <begin position="149"/>
        <end position="230"/>
    </location>
</feature>
<dbReference type="Gene3D" id="3.20.20.80">
    <property type="entry name" value="Glycosidases"/>
    <property type="match status" value="1"/>
</dbReference>
<evidence type="ECO:0000256" key="1">
    <source>
        <dbReference type="ARBA" id="ARBA00007806"/>
    </source>
</evidence>